<dbReference type="EMBL" id="VULU01000003">
    <property type="protein sequence ID" value="MSS47171.1"/>
    <property type="molecule type" value="Genomic_DNA"/>
</dbReference>
<dbReference type="GO" id="GO:0003677">
    <property type="term" value="F:DNA binding"/>
    <property type="evidence" value="ECO:0007669"/>
    <property type="project" value="UniProtKB-KW"/>
</dbReference>
<dbReference type="SUPFAM" id="SSF46955">
    <property type="entry name" value="Putative DNA-binding domain"/>
    <property type="match status" value="1"/>
</dbReference>
<evidence type="ECO:0000313" key="5">
    <source>
        <dbReference type="Proteomes" id="UP000266497"/>
    </source>
</evidence>
<accession>A0A174SZN6</accession>
<keyword evidence="3" id="KW-0238">DNA-binding</keyword>
<feature type="domain" description="Helix-turn-helix" evidence="1">
    <location>
        <begin position="7"/>
        <end position="56"/>
    </location>
</feature>
<dbReference type="EMBL" id="QRXI01000044">
    <property type="protein sequence ID" value="RGT86655.1"/>
    <property type="molecule type" value="Genomic_DNA"/>
</dbReference>
<dbReference type="AlphaFoldDB" id="A0A174SZN6"/>
<dbReference type="PANTHER" id="PTHR34585">
    <property type="match status" value="1"/>
</dbReference>
<gene>
    <name evidence="4" type="ORF">DWX04_20915</name>
    <name evidence="3" type="ORF">DWY53_15310</name>
    <name evidence="2" type="ORF">FYJ30_02185</name>
</gene>
<protein>
    <submittedName>
        <fullName evidence="3">DNA-binding protein</fullName>
    </submittedName>
    <submittedName>
        <fullName evidence="2">Helix-turn-helix domain-containing protein</fullName>
    </submittedName>
</protein>
<dbReference type="Proteomes" id="UP000266497">
    <property type="component" value="Unassembled WGS sequence"/>
</dbReference>
<sequence>MDNSNLFLDSKAVAAILMVSKRTLQNYRSEGKLVFYKISPKTIRYRVEDVVDFLKQSNCCSYQKDRVNALIEKYTVKL</sequence>
<evidence type="ECO:0000313" key="4">
    <source>
        <dbReference type="EMBL" id="RGT86655.1"/>
    </source>
</evidence>
<evidence type="ECO:0000313" key="6">
    <source>
        <dbReference type="Proteomes" id="UP000283833"/>
    </source>
</evidence>
<dbReference type="InterPro" id="IPR041657">
    <property type="entry name" value="HTH_17"/>
</dbReference>
<dbReference type="RefSeq" id="WP_007848860.1">
    <property type="nucleotide sequence ID" value="NZ_CAXSKM010000028.1"/>
</dbReference>
<dbReference type="PANTHER" id="PTHR34585:SF22">
    <property type="entry name" value="HELIX-TURN-HELIX DOMAIN-CONTAINING PROTEIN"/>
    <property type="match status" value="1"/>
</dbReference>
<reference evidence="2 7" key="2">
    <citation type="submission" date="2019-09" db="EMBL/GenBank/DDBJ databases">
        <title>In-depth cultivation of the pig gut microbiome towards novel bacterial diversity and tailored functional studies.</title>
        <authorList>
            <person name="Wylensek D."/>
            <person name="Hitch T.C.A."/>
            <person name="Clavel T."/>
        </authorList>
    </citation>
    <scope>NUCLEOTIDE SEQUENCE [LARGE SCALE GENOMIC DNA]</scope>
    <source>
        <strain evidence="2 7">WCA-389-WT-3C</strain>
    </source>
</reference>
<evidence type="ECO:0000313" key="7">
    <source>
        <dbReference type="Proteomes" id="UP000460950"/>
    </source>
</evidence>
<reference evidence="5 6" key="1">
    <citation type="submission" date="2018-08" db="EMBL/GenBank/DDBJ databases">
        <title>A genome reference for cultivated species of the human gut microbiota.</title>
        <authorList>
            <person name="Zou Y."/>
            <person name="Xue W."/>
            <person name="Luo G."/>
        </authorList>
    </citation>
    <scope>NUCLEOTIDE SEQUENCE [LARGE SCALE GENOMIC DNA]</scope>
    <source>
        <strain evidence="4 6">AF18-14</strain>
        <strain evidence="3 5">AF25-30LB</strain>
    </source>
</reference>
<dbReference type="InterPro" id="IPR009061">
    <property type="entry name" value="DNA-bd_dom_put_sf"/>
</dbReference>
<dbReference type="EMBL" id="QRUD01000046">
    <property type="protein sequence ID" value="RGR37012.1"/>
    <property type="molecule type" value="Genomic_DNA"/>
</dbReference>
<dbReference type="Pfam" id="PF12728">
    <property type="entry name" value="HTH_17"/>
    <property type="match status" value="1"/>
</dbReference>
<evidence type="ECO:0000313" key="2">
    <source>
        <dbReference type="EMBL" id="MSS47171.1"/>
    </source>
</evidence>
<name>A0A174SZN6_PHOVU</name>
<evidence type="ECO:0000259" key="1">
    <source>
        <dbReference type="Pfam" id="PF12728"/>
    </source>
</evidence>
<dbReference type="Proteomes" id="UP000283833">
    <property type="component" value="Unassembled WGS sequence"/>
</dbReference>
<proteinExistence type="predicted"/>
<comment type="caution">
    <text evidence="3">The sequence shown here is derived from an EMBL/GenBank/DDBJ whole genome shotgun (WGS) entry which is preliminary data.</text>
</comment>
<evidence type="ECO:0000313" key="3">
    <source>
        <dbReference type="EMBL" id="RGR37012.1"/>
    </source>
</evidence>
<organism evidence="3 5">
    <name type="scientific">Phocaeicola vulgatus</name>
    <name type="common">Bacteroides vulgatus</name>
    <dbReference type="NCBI Taxonomy" id="821"/>
    <lineage>
        <taxon>Bacteria</taxon>
        <taxon>Pseudomonadati</taxon>
        <taxon>Bacteroidota</taxon>
        <taxon>Bacteroidia</taxon>
        <taxon>Bacteroidales</taxon>
        <taxon>Bacteroidaceae</taxon>
        <taxon>Phocaeicola</taxon>
    </lineage>
</organism>
<dbReference type="Proteomes" id="UP000460950">
    <property type="component" value="Unassembled WGS sequence"/>
</dbReference>